<dbReference type="InterPro" id="IPR025662">
    <property type="entry name" value="Sigma_54_int_dom_ATP-bd_1"/>
</dbReference>
<dbReference type="SUPFAM" id="SSF52540">
    <property type="entry name" value="P-loop containing nucleoside triphosphate hydrolases"/>
    <property type="match status" value="1"/>
</dbReference>
<organism evidence="5">
    <name type="scientific">marine sediment metagenome</name>
    <dbReference type="NCBI Taxonomy" id="412755"/>
    <lineage>
        <taxon>unclassified sequences</taxon>
        <taxon>metagenomes</taxon>
        <taxon>ecological metagenomes</taxon>
    </lineage>
</organism>
<reference evidence="5" key="1">
    <citation type="journal article" date="2014" name="Front. Microbiol.">
        <title>High frequency of phylogenetically diverse reductive dehalogenase-homologous genes in deep subseafloor sedimentary metagenomes.</title>
        <authorList>
            <person name="Kawai M."/>
            <person name="Futagami T."/>
            <person name="Toyoda A."/>
            <person name="Takaki Y."/>
            <person name="Nishi S."/>
            <person name="Hori S."/>
            <person name="Arai W."/>
            <person name="Tsubouchi T."/>
            <person name="Morono Y."/>
            <person name="Uchiyama I."/>
            <person name="Ito T."/>
            <person name="Fujiyama A."/>
            <person name="Inagaki F."/>
            <person name="Takami H."/>
        </authorList>
    </citation>
    <scope>NUCLEOTIDE SEQUENCE</scope>
    <source>
        <strain evidence="5">Expedition CK06-06</strain>
    </source>
</reference>
<name>X0V4L1_9ZZZZ</name>
<dbReference type="InterPro" id="IPR001789">
    <property type="entry name" value="Sig_transdc_resp-reg_receiver"/>
</dbReference>
<dbReference type="PROSITE" id="PS00676">
    <property type="entry name" value="SIGMA54_INTERACT_2"/>
    <property type="match status" value="1"/>
</dbReference>
<evidence type="ECO:0000256" key="1">
    <source>
        <dbReference type="ARBA" id="ARBA00022741"/>
    </source>
</evidence>
<dbReference type="InterPro" id="IPR011006">
    <property type="entry name" value="CheY-like_superfamily"/>
</dbReference>
<dbReference type="Gene3D" id="3.40.50.300">
    <property type="entry name" value="P-loop containing nucleotide triphosphate hydrolases"/>
    <property type="match status" value="1"/>
</dbReference>
<dbReference type="PANTHER" id="PTHR32071">
    <property type="entry name" value="TRANSCRIPTIONAL REGULATORY PROTEIN"/>
    <property type="match status" value="1"/>
</dbReference>
<evidence type="ECO:0000259" key="3">
    <source>
        <dbReference type="PROSITE" id="PS50045"/>
    </source>
</evidence>
<evidence type="ECO:0000259" key="4">
    <source>
        <dbReference type="PROSITE" id="PS50110"/>
    </source>
</evidence>
<accession>X0V4L1</accession>
<dbReference type="GO" id="GO:0006355">
    <property type="term" value="P:regulation of DNA-templated transcription"/>
    <property type="evidence" value="ECO:0007669"/>
    <property type="project" value="InterPro"/>
</dbReference>
<dbReference type="GO" id="GO:0005524">
    <property type="term" value="F:ATP binding"/>
    <property type="evidence" value="ECO:0007669"/>
    <property type="project" value="UniProtKB-KW"/>
</dbReference>
<dbReference type="PROSITE" id="PS50045">
    <property type="entry name" value="SIGMA54_INTERACT_4"/>
    <property type="match status" value="1"/>
</dbReference>
<proteinExistence type="predicted"/>
<dbReference type="PROSITE" id="PS50110">
    <property type="entry name" value="RESPONSE_REGULATORY"/>
    <property type="match status" value="1"/>
</dbReference>
<protein>
    <recommendedName>
        <fullName evidence="6">Sigma-54-dependent Fis family transcriptional regulator</fullName>
    </recommendedName>
</protein>
<dbReference type="Gene3D" id="3.40.50.2300">
    <property type="match status" value="1"/>
</dbReference>
<evidence type="ECO:0000313" key="5">
    <source>
        <dbReference type="EMBL" id="GAF95575.1"/>
    </source>
</evidence>
<dbReference type="GO" id="GO:0000160">
    <property type="term" value="P:phosphorelay signal transduction system"/>
    <property type="evidence" value="ECO:0007669"/>
    <property type="project" value="InterPro"/>
</dbReference>
<keyword evidence="1" id="KW-0547">Nucleotide-binding</keyword>
<feature type="domain" description="Sigma-54 factor interaction" evidence="3">
    <location>
        <begin position="141"/>
        <end position="250"/>
    </location>
</feature>
<evidence type="ECO:0008006" key="6">
    <source>
        <dbReference type="Google" id="ProtNLM"/>
    </source>
</evidence>
<keyword evidence="2" id="KW-0067">ATP-binding</keyword>
<comment type="caution">
    <text evidence="5">The sequence shown here is derived from an EMBL/GenBank/DDBJ whole genome shotgun (WGS) entry which is preliminary data.</text>
</comment>
<dbReference type="SUPFAM" id="SSF52172">
    <property type="entry name" value="CheY-like"/>
    <property type="match status" value="1"/>
</dbReference>
<dbReference type="Pfam" id="PF00072">
    <property type="entry name" value="Response_reg"/>
    <property type="match status" value="1"/>
</dbReference>
<sequence length="250" mass="27054">MKRINEGTILVIEDDSTMREGIQTVLEKEGYRVNCAADGFEGLRLFQAHPPSLVITDLKLPGKSGMHLLHEFLETSPSLPVILISAYGTIDLAVSALKSGARDFIAKPFSIDELKAKVSEILKNVPAPEVRIGAVPTFYGMVGSSPEMQQLQAQIKQVAKVDSPVLITGESGTGKELIVRAIHNESGRKEKVFLAVNCGAFTDTLLESELFGHEKGSFTGAIRQHQGIFEQADGGTILLDEIGEISPQLQ</sequence>
<dbReference type="InterPro" id="IPR002078">
    <property type="entry name" value="Sigma_54_int"/>
</dbReference>
<dbReference type="AlphaFoldDB" id="X0V4L1"/>
<dbReference type="EMBL" id="BARS01019861">
    <property type="protein sequence ID" value="GAF95575.1"/>
    <property type="molecule type" value="Genomic_DNA"/>
</dbReference>
<dbReference type="PROSITE" id="PS00675">
    <property type="entry name" value="SIGMA54_INTERACT_1"/>
    <property type="match status" value="1"/>
</dbReference>
<gene>
    <name evidence="5" type="ORF">S01H1_32112</name>
</gene>
<dbReference type="InterPro" id="IPR025943">
    <property type="entry name" value="Sigma_54_int_dom_ATP-bd_2"/>
</dbReference>
<feature type="domain" description="Response regulatory" evidence="4">
    <location>
        <begin position="8"/>
        <end position="122"/>
    </location>
</feature>
<feature type="non-terminal residue" evidence="5">
    <location>
        <position position="250"/>
    </location>
</feature>
<dbReference type="InterPro" id="IPR027417">
    <property type="entry name" value="P-loop_NTPase"/>
</dbReference>
<dbReference type="SMART" id="SM00448">
    <property type="entry name" value="REC"/>
    <property type="match status" value="1"/>
</dbReference>
<dbReference type="CDD" id="cd00009">
    <property type="entry name" value="AAA"/>
    <property type="match status" value="1"/>
</dbReference>
<evidence type="ECO:0000256" key="2">
    <source>
        <dbReference type="ARBA" id="ARBA00022840"/>
    </source>
</evidence>
<dbReference type="Pfam" id="PF00158">
    <property type="entry name" value="Sigma54_activat"/>
    <property type="match status" value="1"/>
</dbReference>